<proteinExistence type="predicted"/>
<evidence type="ECO:0000313" key="3">
    <source>
        <dbReference type="Proteomes" id="UP000664991"/>
    </source>
</evidence>
<evidence type="ECO:0000313" key="2">
    <source>
        <dbReference type="EMBL" id="KAG5210661.1"/>
    </source>
</evidence>
<reference evidence="2 3" key="1">
    <citation type="submission" date="2020-12" db="EMBL/GenBank/DDBJ databases">
        <title>De novo assembly of Tibetan sheep genome.</title>
        <authorList>
            <person name="Li X."/>
        </authorList>
    </citation>
    <scope>NUCLEOTIDE SEQUENCE [LARGE SCALE GENOMIC DNA]</scope>
    <source>
        <tissue evidence="2">Heart</tissue>
    </source>
</reference>
<dbReference type="InterPro" id="IPR002181">
    <property type="entry name" value="Fibrinogen_a/b/g_C_dom"/>
</dbReference>
<name>A0A836AI42_SHEEP</name>
<dbReference type="AlphaFoldDB" id="A0A836AI42"/>
<sequence length="260" mass="28873">ELNDIKGYLLVPNIAAIYEPSCEAYKHLGQTSNYYWIDPDGSGPLGPLKVYCNMTEDKVWTIVSHDLQMQTTVVGYNPEKYSVTQLVYSASMDQISAITSSAEYCEQYVSYFCKMSRLLNTPVLGNVNQGLRKPRALGTMNESHQLVCTQFHEGQCLVEVHPKDSSPGRDRAEGKLLTKKNTLECSSSVKRCENVSGHICTLMSKAPKCEIQGTKQVAALPEGYSQYQMGFEPGEITLLFLGGIILRISTAVTFQVHLIL</sequence>
<feature type="non-terminal residue" evidence="2">
    <location>
        <position position="1"/>
    </location>
</feature>
<feature type="domain" description="Fibrinogen C-terminal" evidence="1">
    <location>
        <begin position="13"/>
        <end position="65"/>
    </location>
</feature>
<accession>A0A836AI42</accession>
<protein>
    <recommendedName>
        <fullName evidence="1">Fibrinogen C-terminal domain-containing protein</fullName>
    </recommendedName>
</protein>
<dbReference type="InterPro" id="IPR036056">
    <property type="entry name" value="Fibrinogen-like_C"/>
</dbReference>
<dbReference type="Proteomes" id="UP000664991">
    <property type="component" value="Unassembled WGS sequence"/>
</dbReference>
<organism evidence="2 3">
    <name type="scientific">Ovis aries</name>
    <name type="common">Sheep</name>
    <dbReference type="NCBI Taxonomy" id="9940"/>
    <lineage>
        <taxon>Eukaryota</taxon>
        <taxon>Metazoa</taxon>
        <taxon>Chordata</taxon>
        <taxon>Craniata</taxon>
        <taxon>Vertebrata</taxon>
        <taxon>Euteleostomi</taxon>
        <taxon>Mammalia</taxon>
        <taxon>Eutheria</taxon>
        <taxon>Laurasiatheria</taxon>
        <taxon>Artiodactyla</taxon>
        <taxon>Ruminantia</taxon>
        <taxon>Pecora</taxon>
        <taxon>Bovidae</taxon>
        <taxon>Caprinae</taxon>
        <taxon>Ovis</taxon>
    </lineage>
</organism>
<dbReference type="PROSITE" id="PS51406">
    <property type="entry name" value="FIBRINOGEN_C_2"/>
    <property type="match status" value="1"/>
</dbReference>
<gene>
    <name evidence="2" type="ORF">JEQ12_015855</name>
</gene>
<evidence type="ECO:0000259" key="1">
    <source>
        <dbReference type="PROSITE" id="PS51406"/>
    </source>
</evidence>
<dbReference type="EMBL" id="JAEMGP010000004">
    <property type="protein sequence ID" value="KAG5210661.1"/>
    <property type="molecule type" value="Genomic_DNA"/>
</dbReference>
<dbReference type="NCBIfam" id="NF040941">
    <property type="entry name" value="GGGWT_bact"/>
    <property type="match status" value="1"/>
</dbReference>
<dbReference type="Gene3D" id="2.60.120.1000">
    <property type="match status" value="1"/>
</dbReference>
<comment type="caution">
    <text evidence="2">The sequence shown here is derived from an EMBL/GenBank/DDBJ whole genome shotgun (WGS) entry which is preliminary data.</text>
</comment>
<dbReference type="SUPFAM" id="SSF56496">
    <property type="entry name" value="Fibrinogen C-terminal domain-like"/>
    <property type="match status" value="1"/>
</dbReference>